<gene>
    <name evidence="2" type="ORF">GIY09_01310</name>
</gene>
<accession>A0A6I2GLZ8</accession>
<dbReference type="PANTHER" id="PTHR33990:SF1">
    <property type="entry name" value="PROTEIN YJDN"/>
    <property type="match status" value="1"/>
</dbReference>
<sequence>MRSVPYLNFQYSLEALAFYEKLGATITTVTKMSDPMFADMPDEERANSEFVMNASFTMFDQLIYCSDSWGNQPVDHAGSNLCFIFDQNNDEDIAQIELLFAKAEELGCEITMPLEAVEWSERFGMFRDPFGVTWLLSGE</sequence>
<dbReference type="Pfam" id="PF00903">
    <property type="entry name" value="Glyoxalase"/>
    <property type="match status" value="1"/>
</dbReference>
<feature type="domain" description="Glyoxalase/fosfomycin resistance/dioxygenase" evidence="1">
    <location>
        <begin position="15"/>
        <end position="134"/>
    </location>
</feature>
<dbReference type="SUPFAM" id="SSF54593">
    <property type="entry name" value="Glyoxalase/Bleomycin resistance protein/Dihydroxybiphenyl dioxygenase"/>
    <property type="match status" value="1"/>
</dbReference>
<evidence type="ECO:0000259" key="1">
    <source>
        <dbReference type="Pfam" id="PF00903"/>
    </source>
</evidence>
<organism evidence="2 3">
    <name type="scientific">Fundicoccus ignavus</name>
    <dbReference type="NCBI Taxonomy" id="2664442"/>
    <lineage>
        <taxon>Bacteria</taxon>
        <taxon>Bacillati</taxon>
        <taxon>Bacillota</taxon>
        <taxon>Bacilli</taxon>
        <taxon>Lactobacillales</taxon>
        <taxon>Aerococcaceae</taxon>
        <taxon>Fundicoccus</taxon>
    </lineage>
</organism>
<dbReference type="Gene3D" id="3.10.180.10">
    <property type="entry name" value="2,3-Dihydroxybiphenyl 1,2-Dioxygenase, domain 1"/>
    <property type="match status" value="1"/>
</dbReference>
<dbReference type="PANTHER" id="PTHR33990">
    <property type="entry name" value="PROTEIN YJDN-RELATED"/>
    <property type="match status" value="1"/>
</dbReference>
<keyword evidence="3" id="KW-1185">Reference proteome</keyword>
<evidence type="ECO:0000313" key="2">
    <source>
        <dbReference type="EMBL" id="MRI84535.1"/>
    </source>
</evidence>
<reference evidence="2 3" key="1">
    <citation type="submission" date="2019-11" db="EMBL/GenBank/DDBJ databases">
        <title>Characterisation of Fundicoccus ignavus gen. nov. sp. nov., a novel genus of the family Aerococcaceae isolated from bulk tank milk.</title>
        <authorList>
            <person name="Siebert A."/>
            <person name="Huptas C."/>
            <person name="Wenning M."/>
            <person name="Scherer S."/>
            <person name="Doll E.V."/>
        </authorList>
    </citation>
    <scope>NUCLEOTIDE SEQUENCE [LARGE SCALE GENOMIC DNA]</scope>
    <source>
        <strain evidence="2 3">WS4759</strain>
    </source>
</reference>
<dbReference type="InterPro" id="IPR029068">
    <property type="entry name" value="Glyas_Bleomycin-R_OHBP_Dase"/>
</dbReference>
<proteinExistence type="predicted"/>
<name>A0A6I2GLZ8_9LACT</name>
<evidence type="ECO:0000313" key="3">
    <source>
        <dbReference type="Proteomes" id="UP000430975"/>
    </source>
</evidence>
<comment type="caution">
    <text evidence="2">The sequence shown here is derived from an EMBL/GenBank/DDBJ whole genome shotgun (WGS) entry which is preliminary data.</text>
</comment>
<dbReference type="Proteomes" id="UP000430975">
    <property type="component" value="Unassembled WGS sequence"/>
</dbReference>
<dbReference type="AlphaFoldDB" id="A0A6I2GLZ8"/>
<protein>
    <submittedName>
        <fullName evidence="2">VOC family protein</fullName>
    </submittedName>
</protein>
<dbReference type="EMBL" id="WJQS01000001">
    <property type="protein sequence ID" value="MRI84535.1"/>
    <property type="molecule type" value="Genomic_DNA"/>
</dbReference>
<dbReference type="InterPro" id="IPR004360">
    <property type="entry name" value="Glyas_Fos-R_dOase_dom"/>
</dbReference>